<reference evidence="3" key="1">
    <citation type="submission" date="2016-06" db="UniProtKB">
        <authorList>
            <consortium name="WormBaseParasite"/>
        </authorList>
    </citation>
    <scope>IDENTIFICATION</scope>
</reference>
<protein>
    <submittedName>
        <fullName evidence="3">SET domain-containing protein</fullName>
    </submittedName>
</protein>
<evidence type="ECO:0000313" key="2">
    <source>
        <dbReference type="Proteomes" id="UP000271098"/>
    </source>
</evidence>
<keyword evidence="2" id="KW-1185">Reference proteome</keyword>
<accession>A0A183E3D1</accession>
<evidence type="ECO:0000313" key="1">
    <source>
        <dbReference type="EMBL" id="VDN26060.1"/>
    </source>
</evidence>
<gene>
    <name evidence="1" type="ORF">GPUH_LOCUS15472</name>
</gene>
<organism evidence="3">
    <name type="scientific">Gongylonema pulchrum</name>
    <dbReference type="NCBI Taxonomy" id="637853"/>
    <lineage>
        <taxon>Eukaryota</taxon>
        <taxon>Metazoa</taxon>
        <taxon>Ecdysozoa</taxon>
        <taxon>Nematoda</taxon>
        <taxon>Chromadorea</taxon>
        <taxon>Rhabditida</taxon>
        <taxon>Spirurina</taxon>
        <taxon>Spiruromorpha</taxon>
        <taxon>Spiruroidea</taxon>
        <taxon>Gongylonematidae</taxon>
        <taxon>Gongylonema</taxon>
    </lineage>
</organism>
<sequence length="75" mass="8622">MVKLRTCTEKPVLPVCDVAHHVDSNSFQVSASIVARRELIIALIWKNEDDSSLEKSSELKRLQVFLRFYYIASLL</sequence>
<evidence type="ECO:0000313" key="3">
    <source>
        <dbReference type="WBParaSite" id="GPUH_0001549301-mRNA-1"/>
    </source>
</evidence>
<proteinExistence type="predicted"/>
<reference evidence="1 2" key="2">
    <citation type="submission" date="2018-11" db="EMBL/GenBank/DDBJ databases">
        <authorList>
            <consortium name="Pathogen Informatics"/>
        </authorList>
    </citation>
    <scope>NUCLEOTIDE SEQUENCE [LARGE SCALE GENOMIC DNA]</scope>
</reference>
<dbReference type="AlphaFoldDB" id="A0A183E3D1"/>
<dbReference type="EMBL" id="UYRT01082490">
    <property type="protein sequence ID" value="VDN26060.1"/>
    <property type="molecule type" value="Genomic_DNA"/>
</dbReference>
<dbReference type="WBParaSite" id="GPUH_0001549301-mRNA-1">
    <property type="protein sequence ID" value="GPUH_0001549301-mRNA-1"/>
    <property type="gene ID" value="GPUH_0001549301"/>
</dbReference>
<name>A0A183E3D1_9BILA</name>
<dbReference type="Proteomes" id="UP000271098">
    <property type="component" value="Unassembled WGS sequence"/>
</dbReference>